<organism evidence="1 2">
    <name type="scientific">Thalassovita litoralis</name>
    <dbReference type="NCBI Taxonomy" id="1010611"/>
    <lineage>
        <taxon>Bacteria</taxon>
        <taxon>Pseudomonadati</taxon>
        <taxon>Pseudomonadota</taxon>
        <taxon>Alphaproteobacteria</taxon>
        <taxon>Rhodobacterales</taxon>
        <taxon>Roseobacteraceae</taxon>
        <taxon>Thalassovita</taxon>
    </lineage>
</organism>
<dbReference type="InterPro" id="IPR042081">
    <property type="entry name" value="RNA_2'-PTrans_C"/>
</dbReference>
<dbReference type="Gene3D" id="3.20.170.30">
    <property type="match status" value="1"/>
</dbReference>
<keyword evidence="2" id="KW-1185">Reference proteome</keyword>
<keyword evidence="1" id="KW-0808">Transferase</keyword>
<gene>
    <name evidence="1" type="ORF">SAMN06265173_11621</name>
</gene>
<name>A0A521EEA3_9RHOB</name>
<dbReference type="SUPFAM" id="SSF56399">
    <property type="entry name" value="ADP-ribosylation"/>
    <property type="match status" value="1"/>
</dbReference>
<protein>
    <submittedName>
        <fullName evidence="1">RNA 2'-phosphotransferase, Tpt1 / KptA family</fullName>
    </submittedName>
</protein>
<dbReference type="Pfam" id="PF01885">
    <property type="entry name" value="PTS_2-RNA"/>
    <property type="match status" value="1"/>
</dbReference>
<dbReference type="InterPro" id="IPR002745">
    <property type="entry name" value="Ptrans_KptA/Tpt1"/>
</dbReference>
<evidence type="ECO:0000313" key="1">
    <source>
        <dbReference type="EMBL" id="SMO82266.1"/>
    </source>
</evidence>
<dbReference type="EMBL" id="FXTO01000016">
    <property type="protein sequence ID" value="SMO82266.1"/>
    <property type="molecule type" value="Genomic_DNA"/>
</dbReference>
<dbReference type="Proteomes" id="UP000316030">
    <property type="component" value="Unassembled WGS sequence"/>
</dbReference>
<dbReference type="RefSeq" id="WP_142493805.1">
    <property type="nucleotide sequence ID" value="NZ_FXTO01000016.1"/>
</dbReference>
<dbReference type="GO" id="GO:0016740">
    <property type="term" value="F:transferase activity"/>
    <property type="evidence" value="ECO:0007669"/>
    <property type="project" value="UniProtKB-KW"/>
</dbReference>
<evidence type="ECO:0000313" key="2">
    <source>
        <dbReference type="Proteomes" id="UP000316030"/>
    </source>
</evidence>
<dbReference type="OrthoDB" id="4537997at2"/>
<sequence>MTVVDPSLKAAPPPDTLYYGTSATLTTTALIEGLLPGAQSHVRLFTNPASARKASDGNGKQVVFTVYARAAYDEGQPFWVLENGVWLTTAVERDCLYLPPVRGAE</sequence>
<reference evidence="1 2" key="1">
    <citation type="submission" date="2017-05" db="EMBL/GenBank/DDBJ databases">
        <authorList>
            <person name="Varghese N."/>
            <person name="Submissions S."/>
        </authorList>
    </citation>
    <scope>NUCLEOTIDE SEQUENCE [LARGE SCALE GENOMIC DNA]</scope>
    <source>
        <strain evidence="1 2">DSM 29506</strain>
    </source>
</reference>
<dbReference type="AlphaFoldDB" id="A0A521EEA3"/>
<accession>A0A521EEA3</accession>
<proteinExistence type="predicted"/>